<dbReference type="Pfam" id="PF06406">
    <property type="entry name" value="StbA_N"/>
    <property type="match status" value="1"/>
</dbReference>
<accession>A0A2N7KP33</accession>
<organism evidence="2 3">
    <name type="scientific">Vibrio lentus</name>
    <dbReference type="NCBI Taxonomy" id="136468"/>
    <lineage>
        <taxon>Bacteria</taxon>
        <taxon>Pseudomonadati</taxon>
        <taxon>Pseudomonadota</taxon>
        <taxon>Gammaproteobacteria</taxon>
        <taxon>Vibrionales</taxon>
        <taxon>Vibrionaceae</taxon>
        <taxon>Vibrio</taxon>
    </lineage>
</organism>
<protein>
    <recommendedName>
        <fullName evidence="1">Plasmid segregation protein ParM/StbA N-terminal domain-containing protein</fullName>
    </recommendedName>
</protein>
<dbReference type="InterPro" id="IPR043129">
    <property type="entry name" value="ATPase_NBD"/>
</dbReference>
<name>A0A2N7KP33_9VIBR</name>
<evidence type="ECO:0000313" key="3">
    <source>
        <dbReference type="Proteomes" id="UP000235406"/>
    </source>
</evidence>
<dbReference type="CDD" id="cd24022">
    <property type="entry name" value="ASKHA_NBD_ParM_R1-like"/>
    <property type="match status" value="1"/>
</dbReference>
<dbReference type="EMBL" id="MCZK01000002">
    <property type="protein sequence ID" value="PMM78474.1"/>
    <property type="molecule type" value="Genomic_DNA"/>
</dbReference>
<comment type="caution">
    <text evidence="2">The sequence shown here is derived from an EMBL/GenBank/DDBJ whole genome shotgun (WGS) entry which is preliminary data.</text>
</comment>
<feature type="domain" description="Plasmid segregation protein ParM/StbA N-terminal" evidence="1">
    <location>
        <begin position="1"/>
        <end position="149"/>
    </location>
</feature>
<proteinExistence type="predicted"/>
<dbReference type="RefSeq" id="WP_102433690.1">
    <property type="nucleotide sequence ID" value="NZ_CAWNVI010000002.1"/>
</dbReference>
<sequence length="307" mass="34075">MKLFIDNGSTSTKSAFFKDGELILKKTHNRCEFGIGYGEDDQDTFITQEGEQFTFFNTAKTAPTNNIQYQTSNHCLSAIHFAIHSLELDSDEFDIFTTLPVSMFFKNGRKDVEQIELVKQKFMQKVEREDGSAVTIKSVTVLPEGIPAAKPFVVGNVEEDELTLVADLGGTTLDLCLLEGEATKIVKADTSNIGMFDAFSNVRDFIGNKNLSDSVVFRLLETGKARRGEITIDRDAVTKEVINKSVNAICTFLGDREKEVSKIIVLGGACDLLFKELKVKGFQVEMCTSKEFALVESIANMVNENDK</sequence>
<dbReference type="InterPro" id="IPR056367">
    <property type="entry name" value="ASKHA_NBD_ParM_R1-like"/>
</dbReference>
<dbReference type="Gene3D" id="3.30.420.40">
    <property type="match status" value="2"/>
</dbReference>
<dbReference type="InterPro" id="IPR009440">
    <property type="entry name" value="ParM/StbA_N"/>
</dbReference>
<gene>
    <name evidence="2" type="ORF">BCT49_00270</name>
</gene>
<dbReference type="SUPFAM" id="SSF53067">
    <property type="entry name" value="Actin-like ATPase domain"/>
    <property type="match status" value="2"/>
</dbReference>
<dbReference type="Proteomes" id="UP000235406">
    <property type="component" value="Unassembled WGS sequence"/>
</dbReference>
<reference evidence="3" key="1">
    <citation type="submission" date="2016-07" db="EMBL/GenBank/DDBJ databases">
        <title>Nontailed viruses are major unrecognized killers of bacteria in the ocean.</title>
        <authorList>
            <person name="Kauffman K."/>
            <person name="Hussain F."/>
            <person name="Yang J."/>
            <person name="Arevalo P."/>
            <person name="Brown J."/>
            <person name="Cutler M."/>
            <person name="Kelly L."/>
            <person name="Polz M.F."/>
        </authorList>
    </citation>
    <scope>NUCLEOTIDE SEQUENCE [LARGE SCALE GENOMIC DNA]</scope>
    <source>
        <strain evidence="3">10N.261.46.F8</strain>
    </source>
</reference>
<evidence type="ECO:0000313" key="2">
    <source>
        <dbReference type="EMBL" id="PMM78474.1"/>
    </source>
</evidence>
<dbReference type="OrthoDB" id="5857832at2"/>
<evidence type="ECO:0000259" key="1">
    <source>
        <dbReference type="Pfam" id="PF06406"/>
    </source>
</evidence>
<dbReference type="AlphaFoldDB" id="A0A2N7KP33"/>